<dbReference type="SMART" id="SM00858">
    <property type="entry name" value="SAF"/>
    <property type="match status" value="1"/>
</dbReference>
<sequence>MLVLRRGLAVVLVCAALVSVVMGTREQPRVLAFARDVEAGSALDAGDVATIRLPAESVPDSALQVAPEELEGRIVVAAAGAGEVLTEQRVLGAELTQELVGDVTSHLLPLKLAEPQIITHLHHGDTVNIVTVDDAAEPEVVAAGARIVSTGAVAEGNDATVLVALAESQAHEVAAASLQQPLTVVIVGDRAGD</sequence>
<dbReference type="STRING" id="161896.UL81_03820"/>
<dbReference type="EMBL" id="CP011311">
    <property type="protein sequence ID" value="AKE38739.1"/>
    <property type="molecule type" value="Genomic_DNA"/>
</dbReference>
<dbReference type="PATRIC" id="fig|161896.4.peg.750"/>
<organism evidence="1 2">
    <name type="scientific">Corynebacterium camporealensis</name>
    <dbReference type="NCBI Taxonomy" id="161896"/>
    <lineage>
        <taxon>Bacteria</taxon>
        <taxon>Bacillati</taxon>
        <taxon>Actinomycetota</taxon>
        <taxon>Actinomycetes</taxon>
        <taxon>Mycobacteriales</taxon>
        <taxon>Corynebacteriaceae</taxon>
        <taxon>Corynebacterium</taxon>
    </lineage>
</organism>
<proteinExistence type="predicted"/>
<evidence type="ECO:0000313" key="2">
    <source>
        <dbReference type="Proteomes" id="UP000033566"/>
    </source>
</evidence>
<accession>A0A0F6TAP3</accession>
<keyword evidence="2" id="KW-1185">Reference proteome</keyword>
<reference evidence="1 2" key="1">
    <citation type="journal article" date="2015" name="Genome Announc.">
        <title>Complete Genome Sequence of Corynebacterium camporealensis DSM 44610, Isolated from the Milk of a Manchega Sheep with Subclinical Mastitis.</title>
        <authorList>
            <person name="Ruckert C."/>
            <person name="Albersmeier A."/>
            <person name="Winkler A."/>
            <person name="Tauch A."/>
        </authorList>
    </citation>
    <scope>NUCLEOTIDE SEQUENCE [LARGE SCALE GENOMIC DNA]</scope>
    <source>
        <strain evidence="1 2">DSM 44610</strain>
    </source>
</reference>
<dbReference type="Pfam" id="PF08666">
    <property type="entry name" value="SAF"/>
    <property type="match status" value="1"/>
</dbReference>
<name>A0A0F6TAP3_9CORY</name>
<dbReference type="KEGG" id="ccj:UL81_03820"/>
<dbReference type="CDD" id="cd11614">
    <property type="entry name" value="SAF_CpaB_FlgA_like"/>
    <property type="match status" value="1"/>
</dbReference>
<dbReference type="InterPro" id="IPR013974">
    <property type="entry name" value="SAF"/>
</dbReference>
<protein>
    <submittedName>
        <fullName evidence="1">SAF domain-containing protein</fullName>
    </submittedName>
</protein>
<dbReference type="HOGENOM" id="CLU_088190_1_0_11"/>
<dbReference type="AlphaFoldDB" id="A0A0F6TAP3"/>
<gene>
    <name evidence="1" type="ORF">UL81_03820</name>
</gene>
<evidence type="ECO:0000313" key="1">
    <source>
        <dbReference type="EMBL" id="AKE38739.1"/>
    </source>
</evidence>
<dbReference type="Proteomes" id="UP000033566">
    <property type="component" value="Chromosome"/>
</dbReference>